<protein>
    <recommendedName>
        <fullName evidence="4 5">dTDP-4-dehydrorhamnose 3,5-epimerase</fullName>
        <ecNumber evidence="3 5">5.1.3.13</ecNumber>
    </recommendedName>
    <alternativeName>
        <fullName evidence="5">Thymidine diphospho-4-keto-rhamnose 3,5-epimerase</fullName>
    </alternativeName>
</protein>
<comment type="subunit">
    <text evidence="5">Homodimer.</text>
</comment>
<dbReference type="SUPFAM" id="SSF51182">
    <property type="entry name" value="RmlC-like cupins"/>
    <property type="match status" value="1"/>
</dbReference>
<dbReference type="PANTHER" id="PTHR21047:SF2">
    <property type="entry name" value="THYMIDINE DIPHOSPHO-4-KETO-RHAMNOSE 3,5-EPIMERASE"/>
    <property type="match status" value="1"/>
</dbReference>
<keyword evidence="7" id="KW-1185">Reference proteome</keyword>
<dbReference type="InterPro" id="IPR011051">
    <property type="entry name" value="RmlC_Cupin_sf"/>
</dbReference>
<dbReference type="NCBIfam" id="TIGR01221">
    <property type="entry name" value="rmlC"/>
    <property type="match status" value="1"/>
</dbReference>
<dbReference type="InterPro" id="IPR014710">
    <property type="entry name" value="RmlC-like_jellyroll"/>
</dbReference>
<keyword evidence="5 6" id="KW-0413">Isomerase</keyword>
<evidence type="ECO:0000313" key="7">
    <source>
        <dbReference type="Proteomes" id="UP000634919"/>
    </source>
</evidence>
<dbReference type="Pfam" id="PF00908">
    <property type="entry name" value="dTDP_sugar_isom"/>
    <property type="match status" value="1"/>
</dbReference>
<name>A0ABR8S9Z9_9BURK</name>
<reference evidence="6 7" key="1">
    <citation type="submission" date="2020-08" db="EMBL/GenBank/DDBJ databases">
        <title>A Genomic Blueprint of the Chicken Gut Microbiome.</title>
        <authorList>
            <person name="Gilroy R."/>
            <person name="Ravi A."/>
            <person name="Getino M."/>
            <person name="Pursley I."/>
            <person name="Horton D.L."/>
            <person name="Alikhan N.-F."/>
            <person name="Baker D."/>
            <person name="Gharbi K."/>
            <person name="Hall N."/>
            <person name="Watson M."/>
            <person name="Adriaenssens E.M."/>
            <person name="Foster-Nyarko E."/>
            <person name="Jarju S."/>
            <person name="Secka A."/>
            <person name="Antonio M."/>
            <person name="Oren A."/>
            <person name="Chaudhuri R."/>
            <person name="La Ragione R.M."/>
            <person name="Hildebrand F."/>
            <person name="Pallen M.J."/>
        </authorList>
    </citation>
    <scope>NUCLEOTIDE SEQUENCE [LARGE SCALE GENOMIC DNA]</scope>
    <source>
        <strain evidence="6 7">Sa2CVA6</strain>
    </source>
</reference>
<evidence type="ECO:0000313" key="6">
    <source>
        <dbReference type="EMBL" id="MBD7960310.1"/>
    </source>
</evidence>
<comment type="pathway">
    <text evidence="5">Carbohydrate biosynthesis; dTDP-L-rhamnose biosynthesis.</text>
</comment>
<evidence type="ECO:0000256" key="2">
    <source>
        <dbReference type="ARBA" id="ARBA00001997"/>
    </source>
</evidence>
<comment type="caution">
    <text evidence="6">The sequence shown here is derived from an EMBL/GenBank/DDBJ whole genome shotgun (WGS) entry which is preliminary data.</text>
</comment>
<accession>A0ABR8S9Z9</accession>
<dbReference type="Gene3D" id="2.60.120.10">
    <property type="entry name" value="Jelly Rolls"/>
    <property type="match status" value="1"/>
</dbReference>
<dbReference type="PANTHER" id="PTHR21047">
    <property type="entry name" value="DTDP-6-DEOXY-D-GLUCOSE-3,5 EPIMERASE"/>
    <property type="match status" value="1"/>
</dbReference>
<evidence type="ECO:0000256" key="5">
    <source>
        <dbReference type="RuleBase" id="RU364069"/>
    </source>
</evidence>
<comment type="catalytic activity">
    <reaction evidence="1 5">
        <text>dTDP-4-dehydro-6-deoxy-alpha-D-glucose = dTDP-4-dehydro-beta-L-rhamnose</text>
        <dbReference type="Rhea" id="RHEA:16969"/>
        <dbReference type="ChEBI" id="CHEBI:57649"/>
        <dbReference type="ChEBI" id="CHEBI:62830"/>
        <dbReference type="EC" id="5.1.3.13"/>
    </reaction>
</comment>
<evidence type="ECO:0000256" key="3">
    <source>
        <dbReference type="ARBA" id="ARBA00012098"/>
    </source>
</evidence>
<sequence length="184" mass="20839">MRKIPTDFSELMLLEPKVWMDARGSFQEAFNQRVYADFLGDDVLFLQDNLSHSRRGVLRGLHYQVAPCAQGKLIYVIQGEIWDVVVDIRKSSPNFGKWTSHQLSAKNARQLWIPPGFAHGFLVLSATADVMYKTTAYYAPQSDRGIAWNDADIGIQWPDLGVDFLLSDKDQKQPAFKDAQVFAA</sequence>
<comment type="similarity">
    <text evidence="5">Belongs to the dTDP-4-dehydrorhamnose 3,5-epimerase family.</text>
</comment>
<gene>
    <name evidence="6" type="primary">rfbC</name>
    <name evidence="6" type="ORF">H9646_07420</name>
</gene>
<organism evidence="6 7">
    <name type="scientific">Comamonas avium</name>
    <dbReference type="NCBI Taxonomy" id="2762231"/>
    <lineage>
        <taxon>Bacteria</taxon>
        <taxon>Pseudomonadati</taxon>
        <taxon>Pseudomonadota</taxon>
        <taxon>Betaproteobacteria</taxon>
        <taxon>Burkholderiales</taxon>
        <taxon>Comamonadaceae</taxon>
        <taxon>Comamonas</taxon>
    </lineage>
</organism>
<comment type="function">
    <text evidence="2 5">Catalyzes the epimerization of the C3' and C5'positions of dTDP-6-deoxy-D-xylo-4-hexulose, forming dTDP-6-deoxy-L-lyxo-4-hexulose.</text>
</comment>
<evidence type="ECO:0000256" key="4">
    <source>
        <dbReference type="ARBA" id="ARBA00019595"/>
    </source>
</evidence>
<dbReference type="Proteomes" id="UP000634919">
    <property type="component" value="Unassembled WGS sequence"/>
</dbReference>
<dbReference type="EMBL" id="JACSQK010000003">
    <property type="protein sequence ID" value="MBD7960310.1"/>
    <property type="molecule type" value="Genomic_DNA"/>
</dbReference>
<dbReference type="EC" id="5.1.3.13" evidence="3 5"/>
<dbReference type="InterPro" id="IPR000888">
    <property type="entry name" value="RmlC-like"/>
</dbReference>
<evidence type="ECO:0000256" key="1">
    <source>
        <dbReference type="ARBA" id="ARBA00001298"/>
    </source>
</evidence>
<dbReference type="RefSeq" id="WP_191722705.1">
    <property type="nucleotide sequence ID" value="NZ_JACSQK010000003.1"/>
</dbReference>
<dbReference type="GO" id="GO:0008830">
    <property type="term" value="F:dTDP-4-dehydrorhamnose 3,5-epimerase activity"/>
    <property type="evidence" value="ECO:0007669"/>
    <property type="project" value="UniProtKB-EC"/>
</dbReference>
<dbReference type="CDD" id="cd00438">
    <property type="entry name" value="cupin_RmlC"/>
    <property type="match status" value="1"/>
</dbReference>
<proteinExistence type="inferred from homology"/>